<keyword evidence="1" id="KW-0732">Signal</keyword>
<gene>
    <name evidence="2" type="ORF">PH586_10485</name>
</gene>
<dbReference type="EMBL" id="JAQJZJ010000004">
    <property type="protein sequence ID" value="MDA7086808.1"/>
    <property type="molecule type" value="Genomic_DNA"/>
</dbReference>
<evidence type="ECO:0000256" key="1">
    <source>
        <dbReference type="SAM" id="SignalP"/>
    </source>
</evidence>
<evidence type="ECO:0008006" key="4">
    <source>
        <dbReference type="Google" id="ProtNLM"/>
    </source>
</evidence>
<dbReference type="Proteomes" id="UP001212042">
    <property type="component" value="Unassembled WGS sequence"/>
</dbReference>
<organism evidence="2 3">
    <name type="scientific">Pseudomonas aestuarii</name>
    <dbReference type="NCBI Taxonomy" id="3018340"/>
    <lineage>
        <taxon>Bacteria</taxon>
        <taxon>Pseudomonadati</taxon>
        <taxon>Pseudomonadota</taxon>
        <taxon>Gammaproteobacteria</taxon>
        <taxon>Pseudomonadales</taxon>
        <taxon>Pseudomonadaceae</taxon>
        <taxon>Pseudomonas</taxon>
    </lineage>
</organism>
<protein>
    <recommendedName>
        <fullName evidence="4">DUF2282 domain-containing protein</fullName>
    </recommendedName>
</protein>
<evidence type="ECO:0000313" key="3">
    <source>
        <dbReference type="Proteomes" id="UP001212042"/>
    </source>
</evidence>
<feature type="chain" id="PRO_5045682393" description="DUF2282 domain-containing protein" evidence="1">
    <location>
        <begin position="29"/>
        <end position="86"/>
    </location>
</feature>
<feature type="signal peptide" evidence="1">
    <location>
        <begin position="1"/>
        <end position="28"/>
    </location>
</feature>
<comment type="caution">
    <text evidence="2">The sequence shown here is derived from an EMBL/GenBank/DDBJ whole genome shotgun (WGS) entry which is preliminary data.</text>
</comment>
<evidence type="ECO:0000313" key="2">
    <source>
        <dbReference type="EMBL" id="MDA7086808.1"/>
    </source>
</evidence>
<name>A0ABT4XF04_9PSED</name>
<proteinExistence type="predicted"/>
<accession>A0ABT4XF04</accession>
<keyword evidence="3" id="KW-1185">Reference proteome</keyword>
<dbReference type="RefSeq" id="WP_271347707.1">
    <property type="nucleotide sequence ID" value="NZ_JAQJZJ010000004.1"/>
</dbReference>
<sequence length="86" mass="8519">MSTLPSAVTGAALALVAAGLFASLPAQAAQDTQTAQVQCYGVNACKGQNDCMTATNACKGEGACKGQGFNLMTQAKCDEAGGKTGE</sequence>
<reference evidence="2 3" key="1">
    <citation type="submission" date="2023-01" db="EMBL/GenBank/DDBJ databases">
        <title>Pseudomonas SA3-5T sp. nov., isolated from tidal flat sediment.</title>
        <authorList>
            <person name="Kim H.S."/>
            <person name="Kim J.-S."/>
            <person name="Suh M.K."/>
            <person name="Eom M.K."/>
            <person name="Lee J.-S."/>
        </authorList>
    </citation>
    <scope>NUCLEOTIDE SEQUENCE [LARGE SCALE GENOMIC DNA]</scope>
    <source>
        <strain evidence="2 3">SA3-5</strain>
    </source>
</reference>